<proteinExistence type="inferred from homology"/>
<dbReference type="Pfam" id="PF00155">
    <property type="entry name" value="Aminotran_1_2"/>
    <property type="match status" value="1"/>
</dbReference>
<dbReference type="PROSITE" id="PS00105">
    <property type="entry name" value="AA_TRANSFER_CLASS_1"/>
    <property type="match status" value="1"/>
</dbReference>
<protein>
    <recommendedName>
        <fullName evidence="6">Aminotransferase</fullName>
        <ecNumber evidence="6">2.6.1.-</ecNumber>
    </recommendedName>
</protein>
<evidence type="ECO:0000256" key="1">
    <source>
        <dbReference type="ARBA" id="ARBA00001933"/>
    </source>
</evidence>
<dbReference type="FunFam" id="3.40.640.10:FF:000024">
    <property type="entry name" value="Kynurenine--oxoglutarate transaminase 3"/>
    <property type="match status" value="1"/>
</dbReference>
<evidence type="ECO:0000256" key="3">
    <source>
        <dbReference type="ARBA" id="ARBA00022576"/>
    </source>
</evidence>
<reference evidence="9" key="1">
    <citation type="submission" date="2016-11" db="EMBL/GenBank/DDBJ databases">
        <title>Comparative genomic and phenotypic analysis of Granulibacter bethesdensis clinical isolates from patients with chronic granulomatous disease.</title>
        <authorList>
            <person name="Zarember K.A."/>
            <person name="Porcella S.F."/>
            <person name="Chu J."/>
            <person name="Ding L."/>
            <person name="Dahlstrom E."/>
            <person name="Barbian K."/>
            <person name="Martens C."/>
            <person name="Sykora L."/>
            <person name="Kramer S."/>
            <person name="Pettinato A.M."/>
            <person name="Hong H."/>
            <person name="Wald G."/>
            <person name="Berg L.J."/>
            <person name="Rogge L.S."/>
            <person name="Greenberg D.E."/>
            <person name="Falcone E.L."/>
            <person name="Neves J.F."/>
            <person name="Simoes M.J."/>
            <person name="Casal M."/>
            <person name="Rodriguez-Lopez F.C."/>
            <person name="Zelazny A."/>
            <person name="Gallin J.I."/>
            <person name="Holland S.M."/>
        </authorList>
    </citation>
    <scope>NUCLEOTIDE SEQUENCE [LARGE SCALE GENOMIC DNA]</scope>
    <source>
        <strain evidence="9">NIH9.1</strain>
    </source>
</reference>
<dbReference type="Proteomes" id="UP000182373">
    <property type="component" value="Chromosome"/>
</dbReference>
<dbReference type="InterPro" id="IPR015422">
    <property type="entry name" value="PyrdxlP-dep_Trfase_small"/>
</dbReference>
<dbReference type="InterPro" id="IPR004838">
    <property type="entry name" value="NHTrfase_class1_PyrdxlP-BS"/>
</dbReference>
<evidence type="ECO:0000256" key="5">
    <source>
        <dbReference type="ARBA" id="ARBA00022898"/>
    </source>
</evidence>
<name>A0AAC9K9Q3_9PROT</name>
<dbReference type="Gene3D" id="3.40.640.10">
    <property type="entry name" value="Type I PLP-dependent aspartate aminotransferase-like (Major domain)"/>
    <property type="match status" value="1"/>
</dbReference>
<sequence>MTCLFTSQLRVIADHSPAAHSLRTDRSRAVKPLNALMSSLETTVFTVMSALAARHNAVNLGQGFPDTEGPDFIVRAAAEALLDGRNQYAPMPGVPELRHAVAASESRHYGITVDPDSEVLVTAGASEALAVSLMALLDQGDEIILFEPLFDTYLPIIRMIGAVPRIVRLEAPDWSLPEQALREAFGPKTKAILLNTPMNPCGKVFGPDELALIAELVEAHDAYAICDEVYEHLVYAPSRHIPLRTLPGMSDRCLRIGSAGKTFSLTGWRVGYVTGPKSLVSVVMRVHQNLVFAIAPNLQRAVAVGLNAPDSYFAELSDSLRQKRDRLHAGLTAIGFDVMPIQGSYFLIADYRGLGFEADDMAFCRLLVEKAGVAAIPVAAFYDRDAPQGFVRFAFCKRNEVLDEGIARMRAFFSR</sequence>
<dbReference type="GO" id="GO:0016212">
    <property type="term" value="F:kynurenine-oxoglutarate transaminase activity"/>
    <property type="evidence" value="ECO:0007669"/>
    <property type="project" value="TreeGrafter"/>
</dbReference>
<evidence type="ECO:0000256" key="4">
    <source>
        <dbReference type="ARBA" id="ARBA00022679"/>
    </source>
</evidence>
<organism evidence="8 9">
    <name type="scientific">Granulibacter bethesdensis</name>
    <dbReference type="NCBI Taxonomy" id="364410"/>
    <lineage>
        <taxon>Bacteria</taxon>
        <taxon>Pseudomonadati</taxon>
        <taxon>Pseudomonadota</taxon>
        <taxon>Alphaproteobacteria</taxon>
        <taxon>Acetobacterales</taxon>
        <taxon>Acetobacteraceae</taxon>
        <taxon>Granulibacter</taxon>
    </lineage>
</organism>
<comment type="similarity">
    <text evidence="2 6">Belongs to the class-I pyridoxal-phosphate-dependent aminotransferase family.</text>
</comment>
<keyword evidence="4 6" id="KW-0808">Transferase</keyword>
<dbReference type="InterPro" id="IPR004839">
    <property type="entry name" value="Aminotransferase_I/II_large"/>
</dbReference>
<feature type="domain" description="Aminotransferase class I/classII large" evidence="7">
    <location>
        <begin position="57"/>
        <end position="407"/>
    </location>
</feature>
<dbReference type="Gene3D" id="3.90.1150.10">
    <property type="entry name" value="Aspartate Aminotransferase, domain 1"/>
    <property type="match status" value="1"/>
</dbReference>
<evidence type="ECO:0000313" key="8">
    <source>
        <dbReference type="EMBL" id="APH54252.1"/>
    </source>
</evidence>
<dbReference type="CDD" id="cd00609">
    <property type="entry name" value="AAT_like"/>
    <property type="match status" value="1"/>
</dbReference>
<dbReference type="InterPro" id="IPR051326">
    <property type="entry name" value="Kynurenine-oxoglutarate_AT"/>
</dbReference>
<keyword evidence="3 6" id="KW-0032">Aminotransferase</keyword>
<evidence type="ECO:0000256" key="2">
    <source>
        <dbReference type="ARBA" id="ARBA00007441"/>
    </source>
</evidence>
<keyword evidence="5" id="KW-0663">Pyridoxal phosphate</keyword>
<dbReference type="GO" id="GO:0005737">
    <property type="term" value="C:cytoplasm"/>
    <property type="evidence" value="ECO:0007669"/>
    <property type="project" value="TreeGrafter"/>
</dbReference>
<dbReference type="SUPFAM" id="SSF53383">
    <property type="entry name" value="PLP-dependent transferases"/>
    <property type="match status" value="1"/>
</dbReference>
<gene>
    <name evidence="8" type="ORF">GbCGDNIH9_0960</name>
</gene>
<dbReference type="EMBL" id="CP018191">
    <property type="protein sequence ID" value="APH54252.1"/>
    <property type="molecule type" value="Genomic_DNA"/>
</dbReference>
<dbReference type="GO" id="GO:0030170">
    <property type="term" value="F:pyridoxal phosphate binding"/>
    <property type="evidence" value="ECO:0007669"/>
    <property type="project" value="InterPro"/>
</dbReference>
<evidence type="ECO:0000313" key="9">
    <source>
        <dbReference type="Proteomes" id="UP000182373"/>
    </source>
</evidence>
<dbReference type="InterPro" id="IPR015421">
    <property type="entry name" value="PyrdxlP-dep_Trfase_major"/>
</dbReference>
<evidence type="ECO:0000256" key="6">
    <source>
        <dbReference type="RuleBase" id="RU000481"/>
    </source>
</evidence>
<dbReference type="PANTHER" id="PTHR43807">
    <property type="entry name" value="FI04487P"/>
    <property type="match status" value="1"/>
</dbReference>
<accession>A0AAC9K9Q3</accession>
<dbReference type="EC" id="2.6.1.-" evidence="6"/>
<dbReference type="InterPro" id="IPR015424">
    <property type="entry name" value="PyrdxlP-dep_Trfase"/>
</dbReference>
<dbReference type="AlphaFoldDB" id="A0AAC9K9Q3"/>
<evidence type="ECO:0000259" key="7">
    <source>
        <dbReference type="Pfam" id="PF00155"/>
    </source>
</evidence>
<dbReference type="NCBIfam" id="NF006488">
    <property type="entry name" value="PRK08912.1"/>
    <property type="match status" value="1"/>
</dbReference>
<comment type="cofactor">
    <cofactor evidence="1 6">
        <name>pyridoxal 5'-phosphate</name>
        <dbReference type="ChEBI" id="CHEBI:597326"/>
    </cofactor>
</comment>
<dbReference type="PANTHER" id="PTHR43807:SF20">
    <property type="entry name" value="FI04487P"/>
    <property type="match status" value="1"/>
</dbReference>